<dbReference type="AlphaFoldDB" id="A0A1W2E7V1"/>
<keyword evidence="9" id="KW-1185">Reference proteome</keyword>
<dbReference type="Gene3D" id="1.25.40.390">
    <property type="match status" value="1"/>
</dbReference>
<evidence type="ECO:0000256" key="5">
    <source>
        <dbReference type="ARBA" id="ARBA00023237"/>
    </source>
</evidence>
<comment type="subcellular location">
    <subcellularLocation>
        <location evidence="1">Cell outer membrane</location>
    </subcellularLocation>
</comment>
<name>A0A1W2E7V1_9SPHI</name>
<sequence>MKLIYKILAVLVMITGISCKKELDKAPIGLITSNQDETDPKLNIVVSSVSSSYRLLSSTLNIIGQWGWDDGTVLRNDFILQDIASGDMQKKWNPDGDQAWMDQFSKFNFTASNGGFNGQWSYDFEGIARCNRSINYLTDATVIAKIGIDGALKNRLLGEVYFLRAFYYFDLVNNFGDVPLLLKPLKDFSEAYEVAKRVPKEQVWAQISADLALAKPLLPGTKYTDNAEKWRVSKGAAIALQAKVALYNKRWPDVLASIAELENLSFYSLNTNYFDSFDVTKEFNDNEVIFAYDHQSAKTPAMGNGLCALAGWGFIAPTTNFINAFEANDPRLGYTVNEQSQSVYKIFGALNDSNKGNEDAASNKIYIRWADVLLWKAEALLETGAYPAAIGAINTVRARARNSVTANGSLPPAGTLPDRNVASTDRVQIKDWLVKERRVELGFESQRFNDLKRWGMAKDFLQSVGVNFQDRHYVYPIPQGEVDKSGGTIIQNPNY</sequence>
<dbReference type="EMBL" id="FWYB01000010">
    <property type="protein sequence ID" value="SMD05522.1"/>
    <property type="molecule type" value="Genomic_DNA"/>
</dbReference>
<evidence type="ECO:0000256" key="3">
    <source>
        <dbReference type="ARBA" id="ARBA00022729"/>
    </source>
</evidence>
<evidence type="ECO:0000259" key="6">
    <source>
        <dbReference type="Pfam" id="PF07980"/>
    </source>
</evidence>
<dbReference type="PROSITE" id="PS51257">
    <property type="entry name" value="PROKAR_LIPOPROTEIN"/>
    <property type="match status" value="1"/>
</dbReference>
<evidence type="ECO:0000256" key="1">
    <source>
        <dbReference type="ARBA" id="ARBA00004442"/>
    </source>
</evidence>
<dbReference type="Pfam" id="PF14322">
    <property type="entry name" value="SusD-like_3"/>
    <property type="match status" value="1"/>
</dbReference>
<evidence type="ECO:0000313" key="9">
    <source>
        <dbReference type="Proteomes" id="UP000192678"/>
    </source>
</evidence>
<gene>
    <name evidence="8" type="ORF">SAMN04488101_110148</name>
</gene>
<organism evidence="8 9">
    <name type="scientific">Pedobacter nyackensis</name>
    <dbReference type="NCBI Taxonomy" id="475255"/>
    <lineage>
        <taxon>Bacteria</taxon>
        <taxon>Pseudomonadati</taxon>
        <taxon>Bacteroidota</taxon>
        <taxon>Sphingobacteriia</taxon>
        <taxon>Sphingobacteriales</taxon>
        <taxon>Sphingobacteriaceae</taxon>
        <taxon>Pedobacter</taxon>
    </lineage>
</organism>
<proteinExistence type="inferred from homology"/>
<dbReference type="InterPro" id="IPR011990">
    <property type="entry name" value="TPR-like_helical_dom_sf"/>
</dbReference>
<protein>
    <submittedName>
        <fullName evidence="8">Starch-binding associating with outer membrane</fullName>
    </submittedName>
</protein>
<keyword evidence="4" id="KW-0472">Membrane</keyword>
<evidence type="ECO:0000313" key="8">
    <source>
        <dbReference type="EMBL" id="SMD05522.1"/>
    </source>
</evidence>
<feature type="domain" description="SusD-like N-terminal" evidence="7">
    <location>
        <begin position="107"/>
        <end position="246"/>
    </location>
</feature>
<dbReference type="Pfam" id="PF07980">
    <property type="entry name" value="SusD_RagB"/>
    <property type="match status" value="1"/>
</dbReference>
<feature type="domain" description="RagB/SusD" evidence="6">
    <location>
        <begin position="345"/>
        <end position="495"/>
    </location>
</feature>
<dbReference type="STRING" id="475255.SAMN04488101_110148"/>
<evidence type="ECO:0000256" key="2">
    <source>
        <dbReference type="ARBA" id="ARBA00006275"/>
    </source>
</evidence>
<keyword evidence="3" id="KW-0732">Signal</keyword>
<keyword evidence="5" id="KW-0998">Cell outer membrane</keyword>
<accession>A0A1W2E7V1</accession>
<dbReference type="OrthoDB" id="618454at2"/>
<dbReference type="InterPro" id="IPR033985">
    <property type="entry name" value="SusD-like_N"/>
</dbReference>
<comment type="similarity">
    <text evidence="2">Belongs to the SusD family.</text>
</comment>
<reference evidence="8 9" key="1">
    <citation type="submission" date="2017-04" db="EMBL/GenBank/DDBJ databases">
        <authorList>
            <person name="Afonso C.L."/>
            <person name="Miller P.J."/>
            <person name="Scott M.A."/>
            <person name="Spackman E."/>
            <person name="Goraichik I."/>
            <person name="Dimitrov K.M."/>
            <person name="Suarez D.L."/>
            <person name="Swayne D.E."/>
        </authorList>
    </citation>
    <scope>NUCLEOTIDE SEQUENCE [LARGE SCALE GENOMIC DNA]</scope>
    <source>
        <strain evidence="8 9">DSM 19625</strain>
    </source>
</reference>
<evidence type="ECO:0000259" key="7">
    <source>
        <dbReference type="Pfam" id="PF14322"/>
    </source>
</evidence>
<dbReference type="Proteomes" id="UP000192678">
    <property type="component" value="Unassembled WGS sequence"/>
</dbReference>
<dbReference type="CDD" id="cd08977">
    <property type="entry name" value="SusD"/>
    <property type="match status" value="1"/>
</dbReference>
<evidence type="ECO:0000256" key="4">
    <source>
        <dbReference type="ARBA" id="ARBA00023136"/>
    </source>
</evidence>
<dbReference type="SUPFAM" id="SSF48452">
    <property type="entry name" value="TPR-like"/>
    <property type="match status" value="1"/>
</dbReference>
<dbReference type="InterPro" id="IPR012944">
    <property type="entry name" value="SusD_RagB_dom"/>
</dbReference>
<dbReference type="GO" id="GO:0009279">
    <property type="term" value="C:cell outer membrane"/>
    <property type="evidence" value="ECO:0007669"/>
    <property type="project" value="UniProtKB-SubCell"/>
</dbReference>
<dbReference type="RefSeq" id="WP_084290872.1">
    <property type="nucleotide sequence ID" value="NZ_FWYB01000010.1"/>
</dbReference>